<evidence type="ECO:0000313" key="1">
    <source>
        <dbReference type="EMBL" id="SDN12211.1"/>
    </source>
</evidence>
<name>A0A1G9YUJ3_9ACTO</name>
<reference evidence="1 2" key="1">
    <citation type="submission" date="2016-10" db="EMBL/GenBank/DDBJ databases">
        <authorList>
            <person name="de Groot N.N."/>
        </authorList>
    </citation>
    <scope>NUCLEOTIDE SEQUENCE [LARGE SCALE GENOMIC DNA]</scope>
    <source>
        <strain evidence="1 2">KPR-7B</strain>
    </source>
</reference>
<gene>
    <name evidence="1" type="ORF">SAMN04487766_11427</name>
</gene>
<dbReference type="OrthoDB" id="4762866at2"/>
<sequence>MYPRPPASAPLLGARVANSRLRVGGLASAGGAVTLTQRDGTTCGATAILAARLLLGMPAPAAPHDADCDARRPGRALQETLAACQRRLQHTMNRHARGPLGPLPWTRRLGSTPWALAAELTRVLRQAGHDVAACAVEWVDDRGSDWPAVVGQLRSRLAYGTPAILLTGGPLAGRREPAGRTHRALHAALAAAPAIPRHYVLALPWTLIGRADPGAGRVHVYEPSSGTVRALDLLAPRSASGRGPHELGGWPRVLAVIAPPQSFDSQQTRDN</sequence>
<protein>
    <submittedName>
        <fullName evidence="1">Uncharacterized protein</fullName>
    </submittedName>
</protein>
<dbReference type="Proteomes" id="UP000199671">
    <property type="component" value="Unassembled WGS sequence"/>
</dbReference>
<dbReference type="RefSeq" id="WP_092612056.1">
    <property type="nucleotide sequence ID" value="NZ_FNHU01000014.1"/>
</dbReference>
<dbReference type="AlphaFoldDB" id="A0A1G9YUJ3"/>
<dbReference type="EMBL" id="FNHU01000014">
    <property type="protein sequence ID" value="SDN12211.1"/>
    <property type="molecule type" value="Genomic_DNA"/>
</dbReference>
<accession>A0A1G9YUJ3</accession>
<organism evidence="1 2">
    <name type="scientific">Actinomyces ruminicola</name>
    <dbReference type="NCBI Taxonomy" id="332524"/>
    <lineage>
        <taxon>Bacteria</taxon>
        <taxon>Bacillati</taxon>
        <taxon>Actinomycetota</taxon>
        <taxon>Actinomycetes</taxon>
        <taxon>Actinomycetales</taxon>
        <taxon>Actinomycetaceae</taxon>
        <taxon>Actinomyces</taxon>
    </lineage>
</organism>
<evidence type="ECO:0000313" key="2">
    <source>
        <dbReference type="Proteomes" id="UP000199671"/>
    </source>
</evidence>
<proteinExistence type="predicted"/>